<dbReference type="Gene3D" id="1.10.630.10">
    <property type="entry name" value="Cytochrome P450"/>
    <property type="match status" value="1"/>
</dbReference>
<dbReference type="InterPro" id="IPR036396">
    <property type="entry name" value="Cyt_P450_sf"/>
</dbReference>
<reference evidence="9" key="1">
    <citation type="journal article" date="2020" name="Stud. Mycol.">
        <title>101 Dothideomycetes genomes: a test case for predicting lifestyles and emergence of pathogens.</title>
        <authorList>
            <person name="Haridas S."/>
            <person name="Albert R."/>
            <person name="Binder M."/>
            <person name="Bloem J."/>
            <person name="Labutti K."/>
            <person name="Salamov A."/>
            <person name="Andreopoulos B."/>
            <person name="Baker S."/>
            <person name="Barry K."/>
            <person name="Bills G."/>
            <person name="Bluhm B."/>
            <person name="Cannon C."/>
            <person name="Castanera R."/>
            <person name="Culley D."/>
            <person name="Daum C."/>
            <person name="Ezra D."/>
            <person name="Gonzalez J."/>
            <person name="Henrissat B."/>
            <person name="Kuo A."/>
            <person name="Liang C."/>
            <person name="Lipzen A."/>
            <person name="Lutzoni F."/>
            <person name="Magnuson J."/>
            <person name="Mondo S."/>
            <person name="Nolan M."/>
            <person name="Ohm R."/>
            <person name="Pangilinan J."/>
            <person name="Park H.-J."/>
            <person name="Ramirez L."/>
            <person name="Alfaro M."/>
            <person name="Sun H."/>
            <person name="Tritt A."/>
            <person name="Yoshinaga Y."/>
            <person name="Zwiers L.-H."/>
            <person name="Turgeon B."/>
            <person name="Goodwin S."/>
            <person name="Spatafora J."/>
            <person name="Crous P."/>
            <person name="Grigoriev I."/>
        </authorList>
    </citation>
    <scope>NUCLEOTIDE SEQUENCE</scope>
    <source>
        <strain evidence="9">CBS 122368</strain>
    </source>
</reference>
<keyword evidence="6 8" id="KW-0408">Iron</keyword>
<dbReference type="SUPFAM" id="SSF48264">
    <property type="entry name" value="Cytochrome P450"/>
    <property type="match status" value="1"/>
</dbReference>
<evidence type="ECO:0000256" key="6">
    <source>
        <dbReference type="ARBA" id="ARBA00023004"/>
    </source>
</evidence>
<dbReference type="InterPro" id="IPR047146">
    <property type="entry name" value="Cyt_P450_E_CYP52_fungi"/>
</dbReference>
<dbReference type="GO" id="GO:0005506">
    <property type="term" value="F:iron ion binding"/>
    <property type="evidence" value="ECO:0007669"/>
    <property type="project" value="InterPro"/>
</dbReference>
<dbReference type="CDD" id="cd11063">
    <property type="entry name" value="CYP52"/>
    <property type="match status" value="1"/>
</dbReference>
<dbReference type="GeneID" id="54584218"/>
<dbReference type="GO" id="GO:0016712">
    <property type="term" value="F:oxidoreductase activity, acting on paired donors, with incorporation or reduction of molecular oxygen, reduced flavin or flavoprotein as one donor, and incorporation of one atom of oxygen"/>
    <property type="evidence" value="ECO:0007669"/>
    <property type="project" value="InterPro"/>
</dbReference>
<dbReference type="PROSITE" id="PS00086">
    <property type="entry name" value="CYTOCHROME_P450"/>
    <property type="match status" value="1"/>
</dbReference>
<comment type="similarity">
    <text evidence="2 8">Belongs to the cytochrome P450 family.</text>
</comment>
<evidence type="ECO:0000256" key="4">
    <source>
        <dbReference type="ARBA" id="ARBA00022723"/>
    </source>
</evidence>
<evidence type="ECO:0000256" key="3">
    <source>
        <dbReference type="ARBA" id="ARBA00022617"/>
    </source>
</evidence>
<evidence type="ECO:0000313" key="10">
    <source>
        <dbReference type="Proteomes" id="UP000800094"/>
    </source>
</evidence>
<dbReference type="PRINTS" id="PR00385">
    <property type="entry name" value="P450"/>
</dbReference>
<gene>
    <name evidence="9" type="ORF">BU26DRAFT_529323</name>
</gene>
<evidence type="ECO:0000256" key="7">
    <source>
        <dbReference type="ARBA" id="ARBA00023033"/>
    </source>
</evidence>
<dbReference type="InterPro" id="IPR002974">
    <property type="entry name" value="Cyt_P450_E_CYP52_ascomycetes"/>
</dbReference>
<keyword evidence="10" id="KW-1185">Reference proteome</keyword>
<evidence type="ECO:0000256" key="2">
    <source>
        <dbReference type="ARBA" id="ARBA00010617"/>
    </source>
</evidence>
<dbReference type="RefSeq" id="XP_033687108.1">
    <property type="nucleotide sequence ID" value="XM_033830888.1"/>
</dbReference>
<dbReference type="EMBL" id="ML987192">
    <property type="protein sequence ID" value="KAF2252104.1"/>
    <property type="molecule type" value="Genomic_DNA"/>
</dbReference>
<dbReference type="InterPro" id="IPR017972">
    <property type="entry name" value="Cyt_P450_CS"/>
</dbReference>
<dbReference type="PANTHER" id="PTHR24287:SF1">
    <property type="entry name" value="P450, PUTATIVE (EUROFUNG)-RELATED"/>
    <property type="match status" value="1"/>
</dbReference>
<dbReference type="AlphaFoldDB" id="A0A6A6ING1"/>
<evidence type="ECO:0000256" key="8">
    <source>
        <dbReference type="RuleBase" id="RU000461"/>
    </source>
</evidence>
<organism evidence="9 10">
    <name type="scientific">Trematosphaeria pertusa</name>
    <dbReference type="NCBI Taxonomy" id="390896"/>
    <lineage>
        <taxon>Eukaryota</taxon>
        <taxon>Fungi</taxon>
        <taxon>Dikarya</taxon>
        <taxon>Ascomycota</taxon>
        <taxon>Pezizomycotina</taxon>
        <taxon>Dothideomycetes</taxon>
        <taxon>Pleosporomycetidae</taxon>
        <taxon>Pleosporales</taxon>
        <taxon>Massarineae</taxon>
        <taxon>Trematosphaeriaceae</taxon>
        <taxon>Trematosphaeria</taxon>
    </lineage>
</organism>
<keyword evidence="3 8" id="KW-0349">Heme</keyword>
<dbReference type="PRINTS" id="PR01239">
    <property type="entry name" value="EP450IICYP52"/>
</dbReference>
<dbReference type="Pfam" id="PF00067">
    <property type="entry name" value="p450"/>
    <property type="match status" value="1"/>
</dbReference>
<evidence type="ECO:0000256" key="1">
    <source>
        <dbReference type="ARBA" id="ARBA00001971"/>
    </source>
</evidence>
<keyword evidence="5 8" id="KW-0560">Oxidoreductase</keyword>
<accession>A0A6A6ING1</accession>
<dbReference type="GO" id="GO:0020037">
    <property type="term" value="F:heme binding"/>
    <property type="evidence" value="ECO:0007669"/>
    <property type="project" value="InterPro"/>
</dbReference>
<keyword evidence="7 8" id="KW-0503">Monooxygenase</keyword>
<evidence type="ECO:0000313" key="9">
    <source>
        <dbReference type="EMBL" id="KAF2252104.1"/>
    </source>
</evidence>
<dbReference type="InterPro" id="IPR001128">
    <property type="entry name" value="Cyt_P450"/>
</dbReference>
<dbReference type="Proteomes" id="UP000800094">
    <property type="component" value="Unassembled WGS sequence"/>
</dbReference>
<dbReference type="PANTHER" id="PTHR24287">
    <property type="entry name" value="P450, PUTATIVE (EUROFUNG)-RELATED"/>
    <property type="match status" value="1"/>
</dbReference>
<dbReference type="OrthoDB" id="1470350at2759"/>
<evidence type="ECO:0000256" key="5">
    <source>
        <dbReference type="ARBA" id="ARBA00023002"/>
    </source>
</evidence>
<keyword evidence="4 8" id="KW-0479">Metal-binding</keyword>
<name>A0A6A6ING1_9PLEO</name>
<protein>
    <submittedName>
        <fullName evidence="9">Cytochrome P450</fullName>
    </submittedName>
</protein>
<comment type="cofactor">
    <cofactor evidence="1">
        <name>heme</name>
        <dbReference type="ChEBI" id="CHEBI:30413"/>
    </cofactor>
</comment>
<proteinExistence type="inferred from homology"/>
<sequence>MPLLNLKVAILAVALVVCLYMHLQKRQQRKQNCKPVLARVPYKWPFALDLLKIQFTAYHSGHSLEALTRYITIAKTIRVDLWSVTGYITTDPQNIETILSTRFEDYGMGTRTLALLPFLGEGIFTQDGHPWKRSRDLIRRQFVRIQRQSPQILVVHVEDLISALQQAAASEGVVDLKLFFFDFTLGTTTELLFGESLRTISRENRDAFRDAFDCASWCCGVRIRLADLAPLYNTRKFRRACKVVRDWAGYFSDKALRYMKEVGEDAAFEKYPFIIDLWREMRDTARVRDQLLHVLIAGRDSTACLLSWTIFHLVRNPDVLRCLQEEVSTVPKQGDLTREQIKKLTFLRCCLNETLRLYPQLPLNLRYANKATILPRGGGPDGQSPVLLPKGTGIGWSTYHLHRSEDIYGPDATTFRPQRWESGELIKKAGVGLGFVDFNGGPRTCLGKDFALMEASYAIIRLLQAFPGIRLPPGVPNERVGAEEQDLGMLVAPHGGVDILLS</sequence>